<dbReference type="GO" id="GO:0006914">
    <property type="term" value="P:autophagy"/>
    <property type="evidence" value="ECO:0007669"/>
    <property type="project" value="TreeGrafter"/>
</dbReference>
<dbReference type="Proteomes" id="UP000799772">
    <property type="component" value="Unassembled WGS sequence"/>
</dbReference>
<evidence type="ECO:0000256" key="4">
    <source>
        <dbReference type="ARBA" id="ARBA00022448"/>
    </source>
</evidence>
<name>A0A9P4IIM3_9PEZI</name>
<feature type="non-terminal residue" evidence="12">
    <location>
        <position position="812"/>
    </location>
</feature>
<comment type="similarity">
    <text evidence="2">Belongs to the COG3 family.</text>
</comment>
<feature type="compositionally biased region" description="Polar residues" evidence="9">
    <location>
        <begin position="506"/>
        <end position="517"/>
    </location>
</feature>
<keyword evidence="4" id="KW-0813">Transport</keyword>
<dbReference type="Pfam" id="PF04136">
    <property type="entry name" value="COG3_N"/>
    <property type="match status" value="1"/>
</dbReference>
<evidence type="ECO:0000256" key="2">
    <source>
        <dbReference type="ARBA" id="ARBA00009936"/>
    </source>
</evidence>
<gene>
    <name evidence="12" type="ORF">NA57DRAFT_21651</name>
</gene>
<dbReference type="GO" id="GO:0005801">
    <property type="term" value="C:cis-Golgi network"/>
    <property type="evidence" value="ECO:0007669"/>
    <property type="project" value="InterPro"/>
</dbReference>
<evidence type="ECO:0000259" key="10">
    <source>
        <dbReference type="Pfam" id="PF04136"/>
    </source>
</evidence>
<dbReference type="AlphaFoldDB" id="A0A9P4IIM3"/>
<feature type="region of interest" description="Disordered" evidence="9">
    <location>
        <begin position="493"/>
        <end position="537"/>
    </location>
</feature>
<dbReference type="InterPro" id="IPR048320">
    <property type="entry name" value="COG3_N"/>
</dbReference>
<dbReference type="GO" id="GO:0006891">
    <property type="term" value="P:intra-Golgi vesicle-mediated transport"/>
    <property type="evidence" value="ECO:0007669"/>
    <property type="project" value="TreeGrafter"/>
</dbReference>
<dbReference type="InterPro" id="IPR048685">
    <property type="entry name" value="COG3_C"/>
</dbReference>
<feature type="region of interest" description="Disordered" evidence="9">
    <location>
        <begin position="14"/>
        <end position="38"/>
    </location>
</feature>
<dbReference type="GO" id="GO:0007030">
    <property type="term" value="P:Golgi organization"/>
    <property type="evidence" value="ECO:0007669"/>
    <property type="project" value="TreeGrafter"/>
</dbReference>
<evidence type="ECO:0000313" key="13">
    <source>
        <dbReference type="Proteomes" id="UP000799772"/>
    </source>
</evidence>
<feature type="domain" description="Conserved oligomeric Golgi complex subunit 3 N-terminal" evidence="10">
    <location>
        <begin position="127"/>
        <end position="272"/>
    </location>
</feature>
<keyword evidence="13" id="KW-1185">Reference proteome</keyword>
<feature type="region of interest" description="Disordered" evidence="9">
    <location>
        <begin position="703"/>
        <end position="728"/>
    </location>
</feature>
<keyword evidence="6" id="KW-0333">Golgi apparatus</keyword>
<evidence type="ECO:0000313" key="12">
    <source>
        <dbReference type="EMBL" id="KAF2099960.1"/>
    </source>
</evidence>
<keyword evidence="5" id="KW-0653">Protein transport</keyword>
<proteinExistence type="inferred from homology"/>
<dbReference type="Pfam" id="PF20671">
    <property type="entry name" value="COG3_C"/>
    <property type="match status" value="1"/>
</dbReference>
<evidence type="ECO:0000256" key="8">
    <source>
        <dbReference type="ARBA" id="ARBA00031339"/>
    </source>
</evidence>
<evidence type="ECO:0000256" key="9">
    <source>
        <dbReference type="SAM" id="MobiDB-lite"/>
    </source>
</evidence>
<evidence type="ECO:0000256" key="7">
    <source>
        <dbReference type="ARBA" id="ARBA00023136"/>
    </source>
</evidence>
<sequence length="812" mass="92705">DAWYSSLVPRAASGAKKVQHKRRESLLKQPEGSQADIPAVEDIAEDVDDPGISKGPPKATVARRAKSYSDFYEVVRAHIKKERQQYLEKEKKRKTREQLQTEADFERWYSGISQDLLDAGHEEYRVYRDQLRLTENHLDTLQDNTISTLELLSSLSDAFKAVEAQTSTFRAQCEGLLQDQKRITTLADEIGENLQYYAYLDPITRRLNAPGAGNFVRGREFSEMLSNLDACIEYMQSHPNQREAANYRSRYRLLLTRALTLIRVHFTNSLREIAADVSRRIADRQLNDTTMSALLYAKFRVPAAELKQTGLEIAKRAVPPPGAEAGAEAEYQSLMNELYQSYSTTRGRLILPLITKKMTEISMAPSSSKDLVSFARTAISYVRGICFDEYDLWREWFDDEGGLYDFLEAMCEPLYDHLRPRTIHETQLLKLCELCTLIQTRYMEDEDEDEEDLDISRLDFAALIHPALEDAQARLIFLSLAVLRNDIENYKPKPEDLNYPARTRRSSVATSKGNQPVLSGRKGSNVPRTPVPNTPQVVEEDGVDSAFTFHPKNQDWYPPLRKAVWLLSRIYRLVNSVIFDDLAHQIVHQTTLSIVTASNLISKSASPTDGNLFLLKHLLLLKQQIVAFDIEFVSADVNIDFNSFTATFFELRERGGLFDPRNWGRWLVPRVVRDMRDAKGELDGRLRNVINEFTQSVADRMTASLPKSDPANPPAGQKKGKQIDPRAATEEVRKQIEKDVPFLRKKLEEYIEDMRTRETLVAAVMDVTVQAYEDWYQRHHAGAKKGKGKGREDEVWDPDVFSEWCTGVFGVG</sequence>
<evidence type="ECO:0000256" key="1">
    <source>
        <dbReference type="ARBA" id="ARBA00004395"/>
    </source>
</evidence>
<keyword evidence="7" id="KW-0472">Membrane</keyword>
<accession>A0A9P4IIM3</accession>
<dbReference type="GO" id="GO:0006886">
    <property type="term" value="P:intracellular protein transport"/>
    <property type="evidence" value="ECO:0007669"/>
    <property type="project" value="InterPro"/>
</dbReference>
<feature type="domain" description="Conserved oligomeric Golgi complex subunit 3 C-terminal" evidence="11">
    <location>
        <begin position="292"/>
        <end position="643"/>
    </location>
</feature>
<evidence type="ECO:0000259" key="11">
    <source>
        <dbReference type="Pfam" id="PF20671"/>
    </source>
</evidence>
<organism evidence="12 13">
    <name type="scientific">Rhizodiscina lignyota</name>
    <dbReference type="NCBI Taxonomy" id="1504668"/>
    <lineage>
        <taxon>Eukaryota</taxon>
        <taxon>Fungi</taxon>
        <taxon>Dikarya</taxon>
        <taxon>Ascomycota</taxon>
        <taxon>Pezizomycotina</taxon>
        <taxon>Dothideomycetes</taxon>
        <taxon>Pleosporomycetidae</taxon>
        <taxon>Aulographales</taxon>
        <taxon>Rhizodiscinaceae</taxon>
        <taxon>Rhizodiscina</taxon>
    </lineage>
</organism>
<dbReference type="GO" id="GO:0000139">
    <property type="term" value="C:Golgi membrane"/>
    <property type="evidence" value="ECO:0007669"/>
    <property type="project" value="UniProtKB-SubCell"/>
</dbReference>
<evidence type="ECO:0000256" key="6">
    <source>
        <dbReference type="ARBA" id="ARBA00023034"/>
    </source>
</evidence>
<feature type="non-terminal residue" evidence="12">
    <location>
        <position position="1"/>
    </location>
</feature>
<dbReference type="GO" id="GO:0017119">
    <property type="term" value="C:Golgi transport complex"/>
    <property type="evidence" value="ECO:0007669"/>
    <property type="project" value="TreeGrafter"/>
</dbReference>
<protein>
    <recommendedName>
        <fullName evidence="3">Conserved oligomeric Golgi complex subunit 3</fullName>
    </recommendedName>
    <alternativeName>
        <fullName evidence="8">Component of oligomeric Golgi complex 3</fullName>
    </alternativeName>
</protein>
<reference evidence="12" key="1">
    <citation type="journal article" date="2020" name="Stud. Mycol.">
        <title>101 Dothideomycetes genomes: a test case for predicting lifestyles and emergence of pathogens.</title>
        <authorList>
            <person name="Haridas S."/>
            <person name="Albert R."/>
            <person name="Binder M."/>
            <person name="Bloem J."/>
            <person name="Labutti K."/>
            <person name="Salamov A."/>
            <person name="Andreopoulos B."/>
            <person name="Baker S."/>
            <person name="Barry K."/>
            <person name="Bills G."/>
            <person name="Bluhm B."/>
            <person name="Cannon C."/>
            <person name="Castanera R."/>
            <person name="Culley D."/>
            <person name="Daum C."/>
            <person name="Ezra D."/>
            <person name="Gonzalez J."/>
            <person name="Henrissat B."/>
            <person name="Kuo A."/>
            <person name="Liang C."/>
            <person name="Lipzen A."/>
            <person name="Lutzoni F."/>
            <person name="Magnuson J."/>
            <person name="Mondo S."/>
            <person name="Nolan M."/>
            <person name="Ohm R."/>
            <person name="Pangilinan J."/>
            <person name="Park H.-J."/>
            <person name="Ramirez L."/>
            <person name="Alfaro M."/>
            <person name="Sun H."/>
            <person name="Tritt A."/>
            <person name="Yoshinaga Y."/>
            <person name="Zwiers L.-H."/>
            <person name="Turgeon B."/>
            <person name="Goodwin S."/>
            <person name="Spatafora J."/>
            <person name="Crous P."/>
            <person name="Grigoriev I."/>
        </authorList>
    </citation>
    <scope>NUCLEOTIDE SEQUENCE</scope>
    <source>
        <strain evidence="12">CBS 133067</strain>
    </source>
</reference>
<comment type="caution">
    <text evidence="12">The sequence shown here is derived from an EMBL/GenBank/DDBJ whole genome shotgun (WGS) entry which is preliminary data.</text>
</comment>
<evidence type="ECO:0000256" key="5">
    <source>
        <dbReference type="ARBA" id="ARBA00022927"/>
    </source>
</evidence>
<comment type="subcellular location">
    <subcellularLocation>
        <location evidence="1">Golgi apparatus membrane</location>
        <topology evidence="1">Peripheral membrane protein</topology>
    </subcellularLocation>
</comment>
<dbReference type="EMBL" id="ML978125">
    <property type="protein sequence ID" value="KAF2099960.1"/>
    <property type="molecule type" value="Genomic_DNA"/>
</dbReference>
<dbReference type="OrthoDB" id="296793at2759"/>
<evidence type="ECO:0000256" key="3">
    <source>
        <dbReference type="ARBA" id="ARBA00020976"/>
    </source>
</evidence>
<dbReference type="InterPro" id="IPR007265">
    <property type="entry name" value="COG_su3"/>
</dbReference>
<dbReference type="PANTHER" id="PTHR13302:SF8">
    <property type="entry name" value="CONSERVED OLIGOMERIC GOLGI COMPLEX SUBUNIT 3"/>
    <property type="match status" value="1"/>
</dbReference>
<dbReference type="PANTHER" id="PTHR13302">
    <property type="entry name" value="CONSERVED OLIGOMERIC GOLGI COMPLEX COMPONENT 3"/>
    <property type="match status" value="1"/>
</dbReference>